<reference evidence="2 3" key="1">
    <citation type="submission" date="2018-06" db="EMBL/GenBank/DDBJ databases">
        <authorList>
            <consortium name="Pathogen Informatics"/>
            <person name="Doyle S."/>
        </authorList>
    </citation>
    <scope>NUCLEOTIDE SEQUENCE [LARGE SCALE GENOMIC DNA]</scope>
    <source>
        <strain evidence="2 3">NCTC7303</strain>
    </source>
</reference>
<evidence type="ECO:0000313" key="2">
    <source>
        <dbReference type="EMBL" id="SUG29389.1"/>
    </source>
</evidence>
<organism evidence="2 3">
    <name type="scientific">Salmonella enterica subsp. arizonae</name>
    <dbReference type="NCBI Taxonomy" id="59203"/>
    <lineage>
        <taxon>Bacteria</taxon>
        <taxon>Pseudomonadati</taxon>
        <taxon>Pseudomonadota</taxon>
        <taxon>Gammaproteobacteria</taxon>
        <taxon>Enterobacterales</taxon>
        <taxon>Enterobacteriaceae</taxon>
        <taxon>Salmonella</taxon>
    </lineage>
</organism>
<dbReference type="EMBL" id="UGXC01000002">
    <property type="protein sequence ID" value="SUG29389.1"/>
    <property type="molecule type" value="Genomic_DNA"/>
</dbReference>
<evidence type="ECO:0000256" key="1">
    <source>
        <dbReference type="ARBA" id="ARBA00023026"/>
    </source>
</evidence>
<dbReference type="InterPro" id="IPR003518">
    <property type="entry name" value="Sal_SpvA"/>
</dbReference>
<sequence length="96" mass="11164">MNMNQTTSPALSQVETAIRVPAGNFAKYNYYSVFDIVRQTRKQFINANMSWPCSREGKARDLAMGQAQYIRCLFRENQLTRRVRGPCSRHRTMART</sequence>
<dbReference type="AlphaFoldDB" id="A0A379SIK7"/>
<name>A0A379SIK7_SALER</name>
<evidence type="ECO:0000313" key="3">
    <source>
        <dbReference type="Proteomes" id="UP000255443"/>
    </source>
</evidence>
<dbReference type="PRINTS" id="PR01340">
    <property type="entry name" value="SALSPVAPROT"/>
</dbReference>
<dbReference type="Proteomes" id="UP000255443">
    <property type="component" value="Unassembled WGS sequence"/>
</dbReference>
<dbReference type="Pfam" id="PF03538">
    <property type="entry name" value="VRP1"/>
    <property type="match status" value="1"/>
</dbReference>
<gene>
    <name evidence="2" type="primary">spvA_1</name>
    <name evidence="2" type="ORF">NCTC7303_01556</name>
</gene>
<proteinExistence type="predicted"/>
<accession>A0A379SIK7</accession>
<keyword evidence="1" id="KW-0843">Virulence</keyword>
<dbReference type="InterPro" id="IPR018003">
    <property type="entry name" value="Insecticidal_toxin/plasmid_vir"/>
</dbReference>
<protein>
    <submittedName>
        <fullName evidence="2">Virulence protein</fullName>
    </submittedName>
</protein>